<dbReference type="OrthoDB" id="9793595at2"/>
<dbReference type="UniPathway" id="UPA00109">
    <property type="reaction ID" value="UER00183"/>
</dbReference>
<evidence type="ECO:0000313" key="7">
    <source>
        <dbReference type="EMBL" id="REL36384.1"/>
    </source>
</evidence>
<name>A0A3E0UIF7_9GAMM</name>
<dbReference type="InterPro" id="IPR000741">
    <property type="entry name" value="FBA_I"/>
</dbReference>
<gene>
    <name evidence="7" type="ORF">DXX92_14300</name>
</gene>
<dbReference type="PANTHER" id="PTHR11627">
    <property type="entry name" value="FRUCTOSE-BISPHOSPHATE ALDOLASE"/>
    <property type="match status" value="1"/>
</dbReference>
<dbReference type="NCBIfam" id="NF003784">
    <property type="entry name" value="PRK05377.1"/>
    <property type="match status" value="1"/>
</dbReference>
<keyword evidence="5" id="KW-0456">Lyase</keyword>
<evidence type="ECO:0000256" key="5">
    <source>
        <dbReference type="ARBA" id="ARBA00023239"/>
    </source>
</evidence>
<evidence type="ECO:0000313" key="8">
    <source>
        <dbReference type="Proteomes" id="UP000256999"/>
    </source>
</evidence>
<evidence type="ECO:0000256" key="6">
    <source>
        <dbReference type="ARBA" id="ARBA00029799"/>
    </source>
</evidence>
<dbReference type="Gene3D" id="3.20.20.70">
    <property type="entry name" value="Aldolase class I"/>
    <property type="match status" value="1"/>
</dbReference>
<comment type="pathway">
    <text evidence="1">Carbohydrate degradation; glycolysis; D-glyceraldehyde 3-phosphate and glycerone phosphate from D-glucose: step 4/4.</text>
</comment>
<comment type="caution">
    <text evidence="7">The sequence shown here is derived from an EMBL/GenBank/DDBJ whole genome shotgun (WGS) entry which is preliminary data.</text>
</comment>
<dbReference type="GO" id="GO:0006096">
    <property type="term" value="P:glycolytic process"/>
    <property type="evidence" value="ECO:0007669"/>
    <property type="project" value="UniProtKB-UniPathway"/>
</dbReference>
<organism evidence="7 8">
    <name type="scientific">Thalassotalea euphylliae</name>
    <dbReference type="NCBI Taxonomy" id="1655234"/>
    <lineage>
        <taxon>Bacteria</taxon>
        <taxon>Pseudomonadati</taxon>
        <taxon>Pseudomonadota</taxon>
        <taxon>Gammaproteobacteria</taxon>
        <taxon>Alteromonadales</taxon>
        <taxon>Colwelliaceae</taxon>
        <taxon>Thalassotalea</taxon>
    </lineage>
</organism>
<keyword evidence="4" id="KW-0324">Glycolysis</keyword>
<proteinExistence type="inferred from homology"/>
<dbReference type="AlphaFoldDB" id="A0A3E0UIF7"/>
<dbReference type="EMBL" id="QUOV01000001">
    <property type="protein sequence ID" value="REL36384.1"/>
    <property type="molecule type" value="Genomic_DNA"/>
</dbReference>
<dbReference type="Pfam" id="PF00274">
    <property type="entry name" value="Glycolytic"/>
    <property type="match status" value="1"/>
</dbReference>
<evidence type="ECO:0000256" key="1">
    <source>
        <dbReference type="ARBA" id="ARBA00004714"/>
    </source>
</evidence>
<dbReference type="SUPFAM" id="SSF51569">
    <property type="entry name" value="Aldolase"/>
    <property type="match status" value="1"/>
</dbReference>
<dbReference type="Proteomes" id="UP000256999">
    <property type="component" value="Unassembled WGS sequence"/>
</dbReference>
<evidence type="ECO:0000256" key="2">
    <source>
        <dbReference type="ARBA" id="ARBA00010387"/>
    </source>
</evidence>
<comment type="similarity">
    <text evidence="2">Belongs to the class I fructose-bisphosphate aldolase family.</text>
</comment>
<dbReference type="EC" id="4.1.2.13" evidence="3"/>
<accession>A0A3E0UIF7</accession>
<dbReference type="RefSeq" id="WP_116001052.1">
    <property type="nucleotide sequence ID" value="NZ_QUOV01000001.1"/>
</dbReference>
<evidence type="ECO:0000256" key="3">
    <source>
        <dbReference type="ARBA" id="ARBA00013068"/>
    </source>
</evidence>
<dbReference type="InterPro" id="IPR013785">
    <property type="entry name" value="Aldolase_TIM"/>
</dbReference>
<protein>
    <recommendedName>
        <fullName evidence="3">fructose-bisphosphate aldolase</fullName>
        <ecNumber evidence="3">4.1.2.13</ecNumber>
    </recommendedName>
    <alternativeName>
        <fullName evidence="6">Fructose-bisphosphate aldolase class I</fullName>
    </alternativeName>
</protein>
<dbReference type="GO" id="GO:0004332">
    <property type="term" value="F:fructose-bisphosphate aldolase activity"/>
    <property type="evidence" value="ECO:0007669"/>
    <property type="project" value="UniProtKB-EC"/>
</dbReference>
<sequence length="303" mass="33168">MSEIKRSAEQNAMLTKVNSQQGFIAALDQSGGSTPKALKLYGVEENEYSNDEQMFDMVHQMRTRIITNSAFTGERVLGAILFENTLDRSIEGMPSAQYLWQEKNVVPFLKVDKGLADEAQDVQVMKPMPELDALLDKAVAQNVFGTKMRSVIKMANADGIAAVVEQQFAVAKQIIAKGLVPIIEPEVDINSPQKAEAEALLRDELIKHLNALADDELVMLKLTLPSAANFYADCVAHKNVVKVVALSGGYSREEANQKVSENSGMIASFSRALTEGLSAKHSDEDFTKQLDQGIESIYQASIA</sequence>
<reference evidence="7 8" key="1">
    <citation type="submission" date="2018-08" db="EMBL/GenBank/DDBJ databases">
        <title>Thalassotalea euphylliae genome.</title>
        <authorList>
            <person name="Summers S."/>
            <person name="Rice S.A."/>
            <person name="Freckelton M.L."/>
            <person name="Nedved B.T."/>
            <person name="Hadfield M.G."/>
        </authorList>
    </citation>
    <scope>NUCLEOTIDE SEQUENCE [LARGE SCALE GENOMIC DNA]</scope>
    <source>
        <strain evidence="7 8">H2</strain>
    </source>
</reference>
<evidence type="ECO:0000256" key="4">
    <source>
        <dbReference type="ARBA" id="ARBA00023152"/>
    </source>
</evidence>